<proteinExistence type="inferred from homology"/>
<comment type="similarity">
    <text evidence="1">Belongs to the universal ribosomal protein uL10 family.</text>
</comment>
<sequence>LVEKALPNYSLRLQQANAFIFCQEDEYKPLNILAQFNKEYSTIKRFQGGIYEQKLVSKELCER</sequence>
<comment type="caution">
    <text evidence="2">The sequence shown here is derived from an EMBL/GenBank/DDBJ whole genome shotgun (WGS) entry which is preliminary data.</text>
</comment>
<feature type="non-terminal residue" evidence="2">
    <location>
        <position position="1"/>
    </location>
</feature>
<dbReference type="EMBL" id="CAJVPL010010479">
    <property type="protein sequence ID" value="CAG8681156.1"/>
    <property type="molecule type" value="Genomic_DNA"/>
</dbReference>
<organism evidence="2 3">
    <name type="scientific">Ambispora gerdemannii</name>
    <dbReference type="NCBI Taxonomy" id="144530"/>
    <lineage>
        <taxon>Eukaryota</taxon>
        <taxon>Fungi</taxon>
        <taxon>Fungi incertae sedis</taxon>
        <taxon>Mucoromycota</taxon>
        <taxon>Glomeromycotina</taxon>
        <taxon>Glomeromycetes</taxon>
        <taxon>Archaeosporales</taxon>
        <taxon>Ambisporaceae</taxon>
        <taxon>Ambispora</taxon>
    </lineage>
</organism>
<dbReference type="OrthoDB" id="2395690at2759"/>
<reference evidence="2" key="1">
    <citation type="submission" date="2021-06" db="EMBL/GenBank/DDBJ databases">
        <authorList>
            <person name="Kallberg Y."/>
            <person name="Tangrot J."/>
            <person name="Rosling A."/>
        </authorList>
    </citation>
    <scope>NUCLEOTIDE SEQUENCE</scope>
    <source>
        <strain evidence="2">MT106</strain>
    </source>
</reference>
<name>A0A9N9EIJ7_9GLOM</name>
<evidence type="ECO:0000313" key="2">
    <source>
        <dbReference type="EMBL" id="CAG8681156.1"/>
    </source>
</evidence>
<protein>
    <submittedName>
        <fullName evidence="2">4822_t:CDS:1</fullName>
    </submittedName>
</protein>
<evidence type="ECO:0000256" key="1">
    <source>
        <dbReference type="ARBA" id="ARBA00008889"/>
    </source>
</evidence>
<keyword evidence="3" id="KW-1185">Reference proteome</keyword>
<accession>A0A9N9EIJ7</accession>
<dbReference type="Gene3D" id="3.30.70.1730">
    <property type="match status" value="1"/>
</dbReference>
<dbReference type="InterPro" id="IPR043141">
    <property type="entry name" value="Ribosomal_uL10-like_sf"/>
</dbReference>
<dbReference type="AlphaFoldDB" id="A0A9N9EIJ7"/>
<dbReference type="Proteomes" id="UP000789831">
    <property type="component" value="Unassembled WGS sequence"/>
</dbReference>
<gene>
    <name evidence="2" type="ORF">AGERDE_LOCUS12678</name>
</gene>
<evidence type="ECO:0000313" key="3">
    <source>
        <dbReference type="Proteomes" id="UP000789831"/>
    </source>
</evidence>